<organism evidence="2 3">
    <name type="scientific">Turnera subulata</name>
    <dbReference type="NCBI Taxonomy" id="218843"/>
    <lineage>
        <taxon>Eukaryota</taxon>
        <taxon>Viridiplantae</taxon>
        <taxon>Streptophyta</taxon>
        <taxon>Embryophyta</taxon>
        <taxon>Tracheophyta</taxon>
        <taxon>Spermatophyta</taxon>
        <taxon>Magnoliopsida</taxon>
        <taxon>eudicotyledons</taxon>
        <taxon>Gunneridae</taxon>
        <taxon>Pentapetalae</taxon>
        <taxon>rosids</taxon>
        <taxon>fabids</taxon>
        <taxon>Malpighiales</taxon>
        <taxon>Passifloraceae</taxon>
        <taxon>Turnera</taxon>
    </lineage>
</organism>
<keyword evidence="3" id="KW-1185">Reference proteome</keyword>
<comment type="caution">
    <text evidence="2">The sequence shown here is derived from an EMBL/GenBank/DDBJ whole genome shotgun (WGS) entry which is preliminary data.</text>
</comment>
<dbReference type="OrthoDB" id="1097853at2759"/>
<proteinExistence type="predicted"/>
<accession>A0A9Q0IZN9</accession>
<protein>
    <submittedName>
        <fullName evidence="2">Uncharacterized protein</fullName>
    </submittedName>
</protein>
<evidence type="ECO:0000256" key="1">
    <source>
        <dbReference type="SAM" id="MobiDB-lite"/>
    </source>
</evidence>
<dbReference type="PANTHER" id="PTHR35291">
    <property type="entry name" value="PROTEIN SHROOM-LIKE"/>
    <property type="match status" value="1"/>
</dbReference>
<evidence type="ECO:0000313" key="2">
    <source>
        <dbReference type="EMBL" id="KAJ4822944.1"/>
    </source>
</evidence>
<evidence type="ECO:0000313" key="3">
    <source>
        <dbReference type="Proteomes" id="UP001141552"/>
    </source>
</evidence>
<reference evidence="2" key="2">
    <citation type="journal article" date="2023" name="Plants (Basel)">
        <title>Annotation of the Turnera subulata (Passifloraceae) Draft Genome Reveals the S-Locus Evolved after the Divergence of Turneroideae from Passifloroideae in a Stepwise Manner.</title>
        <authorList>
            <person name="Henning P.M."/>
            <person name="Roalson E.H."/>
            <person name="Mir W."/>
            <person name="McCubbin A.G."/>
            <person name="Shore J.S."/>
        </authorList>
    </citation>
    <scope>NUCLEOTIDE SEQUENCE</scope>
    <source>
        <strain evidence="2">F60SS</strain>
    </source>
</reference>
<name>A0A9Q0IZN9_9ROSI</name>
<dbReference type="EMBL" id="JAKUCV010007537">
    <property type="protein sequence ID" value="KAJ4822944.1"/>
    <property type="molecule type" value="Genomic_DNA"/>
</dbReference>
<dbReference type="AlphaFoldDB" id="A0A9Q0IZN9"/>
<dbReference type="Proteomes" id="UP001141552">
    <property type="component" value="Unassembled WGS sequence"/>
</dbReference>
<dbReference type="PANTHER" id="PTHR35291:SF3">
    <property type="entry name" value="PROTEIN SHROOM-LIKE"/>
    <property type="match status" value="1"/>
</dbReference>
<gene>
    <name evidence="2" type="ORF">Tsubulata_000297</name>
</gene>
<feature type="region of interest" description="Disordered" evidence="1">
    <location>
        <begin position="58"/>
        <end position="86"/>
    </location>
</feature>
<sequence length="123" mass="14192">MAMFRAMSVRRRSMSYERLGEEPNSMGQPEVKLERNKSVPAFVFGLSKSRRQKLGEVVVPENPPVKPPVSKKDAKSHPLFSMFDGRRKKKKPTANLEFVRYVAYLKEEGVWDPTAKKAVIYYK</sequence>
<reference evidence="2" key="1">
    <citation type="submission" date="2022-02" db="EMBL/GenBank/DDBJ databases">
        <authorList>
            <person name="Henning P.M."/>
            <person name="McCubbin A.G."/>
            <person name="Shore J.S."/>
        </authorList>
    </citation>
    <scope>NUCLEOTIDE SEQUENCE</scope>
    <source>
        <strain evidence="2">F60SS</strain>
        <tissue evidence="2">Leaves</tissue>
    </source>
</reference>